<evidence type="ECO:0000313" key="3">
    <source>
        <dbReference type="EMBL" id="EAQ01587.1"/>
    </source>
</evidence>
<proteinExistence type="predicted"/>
<accession>A3U2L3</accession>
<dbReference type="AlphaFoldDB" id="A3U2L3"/>
<keyword evidence="2" id="KW-0732">Signal</keyword>
<evidence type="ECO:0000313" key="4">
    <source>
        <dbReference type="Proteomes" id="UP000004318"/>
    </source>
</evidence>
<evidence type="ECO:0008006" key="5">
    <source>
        <dbReference type="Google" id="ProtNLM"/>
    </source>
</evidence>
<dbReference type="OrthoDB" id="7929427at2"/>
<keyword evidence="4" id="KW-1185">Reference proteome</keyword>
<dbReference type="RefSeq" id="WP_009805066.1">
    <property type="nucleotide sequence ID" value="NZ_CH724131.1"/>
</dbReference>
<gene>
    <name evidence="3" type="ORF">OB2597_04083</name>
</gene>
<dbReference type="eggNOG" id="ENOG502Z7WE">
    <property type="taxonomic scope" value="Bacteria"/>
</dbReference>
<name>A3U2L3_PSEBH</name>
<dbReference type="EMBL" id="AAMO01000012">
    <property type="protein sequence ID" value="EAQ01587.1"/>
    <property type="molecule type" value="Genomic_DNA"/>
</dbReference>
<sequence>MRTSSAIIHRFCLAATLALTAGTAPAREPISAIDWLDRQDGLAGLGAQPDGDTTTTPNIAEPPVADSVTTPQVETRPLDAPQAGAVGLLPRSVTGLPVTIWENSQSATLTGKLERLDVTGLPAMQSLLYSLLLTEAEPPRQDRGGLSFLLARIDALIELGAVEPALSLTERAAPETAPALFSRWFDLALLTGNEHRVCQEMRDRPALAPSLPALAFCRASQGQWDLAALTVGSAAALEMMPAAEESLMRLYLDPDLAEATPQMPPPATITPLSFRLAEAIGHPLPATGLPRAYAMADLRGLSGWRAEIEAAERLTRTGALAENRLLGVYTDRKPAASGAVWDRVEAVQDLDAAIRSGASDAISAALPPAWKAIRDAELEVPFARLWSAELTKAAPTGAAARLVFEIAMLSPDYETHAAALSPVGPRETFLAAVAGGDPSSASAPDATARAIQRGFSGTGAIPDSIRLALRGEKLGEAILEAMSHVSRAAEGATKDIAPALATLRAVGLEDTARRTALQLMILDRLR</sequence>
<evidence type="ECO:0000256" key="2">
    <source>
        <dbReference type="SAM" id="SignalP"/>
    </source>
</evidence>
<protein>
    <recommendedName>
        <fullName evidence="5">Antifreeze glycopeptide polyprotein</fullName>
    </recommendedName>
</protein>
<feature type="chain" id="PRO_5002659699" description="Antifreeze glycopeptide polyprotein" evidence="2">
    <location>
        <begin position="27"/>
        <end position="526"/>
    </location>
</feature>
<dbReference type="HOGENOM" id="CLU_516526_0_0_5"/>
<feature type="region of interest" description="Disordered" evidence="1">
    <location>
        <begin position="42"/>
        <end position="71"/>
    </location>
</feature>
<comment type="caution">
    <text evidence="3">The sequence shown here is derived from an EMBL/GenBank/DDBJ whole genome shotgun (WGS) entry which is preliminary data.</text>
</comment>
<evidence type="ECO:0000256" key="1">
    <source>
        <dbReference type="SAM" id="MobiDB-lite"/>
    </source>
</evidence>
<organism evidence="3 4">
    <name type="scientific">Pseudooceanicola batsensis (strain ATCC BAA-863 / DSM 15984 / KCTC 12145 / HTCC2597)</name>
    <name type="common">Oceanicola batsensis</name>
    <dbReference type="NCBI Taxonomy" id="252305"/>
    <lineage>
        <taxon>Bacteria</taxon>
        <taxon>Pseudomonadati</taxon>
        <taxon>Pseudomonadota</taxon>
        <taxon>Alphaproteobacteria</taxon>
        <taxon>Rhodobacterales</taxon>
        <taxon>Paracoccaceae</taxon>
        <taxon>Pseudooceanicola</taxon>
    </lineage>
</organism>
<reference evidence="3 4" key="1">
    <citation type="journal article" date="2010" name="J. Bacteriol.">
        <title>Genome sequences of Oceanicola granulosus HTCC2516(T) and Oceanicola batsensis HTCC2597(TDelta).</title>
        <authorList>
            <person name="Thrash J.C."/>
            <person name="Cho J.C."/>
            <person name="Vergin K.L."/>
            <person name="Giovannoni S.J."/>
        </authorList>
    </citation>
    <scope>NUCLEOTIDE SEQUENCE [LARGE SCALE GENOMIC DNA]</scope>
    <source>
        <strain evidence="4">ATCC BAA-863 / DSM 15984 / KCTC 12145 / HTCC2597</strain>
    </source>
</reference>
<feature type="signal peptide" evidence="2">
    <location>
        <begin position="1"/>
        <end position="26"/>
    </location>
</feature>
<dbReference type="Proteomes" id="UP000004318">
    <property type="component" value="Unassembled WGS sequence"/>
</dbReference>
<dbReference type="STRING" id="252305.OB2597_04083"/>